<gene>
    <name evidence="2" type="ORF">COO91_07355</name>
</gene>
<evidence type="ECO:0000259" key="1">
    <source>
        <dbReference type="Pfam" id="PF01402"/>
    </source>
</evidence>
<dbReference type="KEGG" id="nfl:COO91_07355"/>
<reference evidence="2 3" key="1">
    <citation type="submission" date="2017-11" db="EMBL/GenBank/DDBJ databases">
        <title>Complete genome of a free-living desiccation-tolerant cyanobacterium and its photosynthetic adaptation to extreme terrestrial habitat.</title>
        <authorList>
            <person name="Shang J."/>
        </authorList>
    </citation>
    <scope>NUCLEOTIDE SEQUENCE [LARGE SCALE GENOMIC DNA]</scope>
    <source>
        <strain evidence="2 3">CCNUN1</strain>
    </source>
</reference>
<dbReference type="EMBL" id="CP024785">
    <property type="protein sequence ID" value="AUB41307.1"/>
    <property type="molecule type" value="Genomic_DNA"/>
</dbReference>
<proteinExistence type="predicted"/>
<keyword evidence="3" id="KW-1185">Reference proteome</keyword>
<evidence type="ECO:0000313" key="2">
    <source>
        <dbReference type="EMBL" id="AUB41307.1"/>
    </source>
</evidence>
<dbReference type="GO" id="GO:0006355">
    <property type="term" value="P:regulation of DNA-templated transcription"/>
    <property type="evidence" value="ECO:0007669"/>
    <property type="project" value="InterPro"/>
</dbReference>
<sequence length="49" mass="5306">MTLSPEGVEKLEAKAKALGVSKSELVEQMARDQMSSLAEQELLGEQLTT</sequence>
<dbReference type="AlphaFoldDB" id="A0A2K8T0T3"/>
<dbReference type="Pfam" id="PF01402">
    <property type="entry name" value="RHH_1"/>
    <property type="match status" value="1"/>
</dbReference>
<organism evidence="2 3">
    <name type="scientific">Nostoc flagelliforme CCNUN1</name>
    <dbReference type="NCBI Taxonomy" id="2038116"/>
    <lineage>
        <taxon>Bacteria</taxon>
        <taxon>Bacillati</taxon>
        <taxon>Cyanobacteriota</taxon>
        <taxon>Cyanophyceae</taxon>
        <taxon>Nostocales</taxon>
        <taxon>Nostocaceae</taxon>
        <taxon>Nostoc</taxon>
    </lineage>
</organism>
<dbReference type="Proteomes" id="UP000232003">
    <property type="component" value="Chromosome"/>
</dbReference>
<evidence type="ECO:0000313" key="3">
    <source>
        <dbReference type="Proteomes" id="UP000232003"/>
    </source>
</evidence>
<name>A0A2K8T0T3_9NOSO</name>
<feature type="domain" description="Ribbon-helix-helix protein CopG" evidence="1">
    <location>
        <begin position="3"/>
        <end position="32"/>
    </location>
</feature>
<accession>A0A2K8T0T3</accession>
<protein>
    <submittedName>
        <fullName evidence="2">Ribbon-helix-helix protein, CopG</fullName>
    </submittedName>
</protein>
<dbReference type="InterPro" id="IPR002145">
    <property type="entry name" value="CopG"/>
</dbReference>